<dbReference type="EMBL" id="KZ454830">
    <property type="protein sequence ID" value="PKA45639.1"/>
    <property type="molecule type" value="Genomic_DNA"/>
</dbReference>
<proteinExistence type="predicted"/>
<evidence type="ECO:0000313" key="1">
    <source>
        <dbReference type="EMBL" id="PKA45639.1"/>
    </source>
</evidence>
<accession>A0A2H9ZQS8</accession>
<sequence>MPPVALSQLNPTFSIDEITASTLPVSAIPDETEVSYNILHFMFSLSSDIPSHYQFQNWKGLEEPPTMMPPNESTSSSFQEILDQLRSDPSFADSFEQEIYNEQMLNSLLISWQSGDDHEPKLAVHSKIQPAETKSNNVIGSDGSDYFLQYQEKRTTPVSTNVQDMTFEPFDELQLPLPSPLDPSPSTFFELMDKLPSTPSVTGFEHLAGESLPISIDDLNSYLN</sequence>
<name>A0A2H9ZQS8_9ASPA</name>
<gene>
    <name evidence="1" type="ORF">AXF42_Ash010979</name>
</gene>
<reference evidence="1 2" key="1">
    <citation type="journal article" date="2017" name="Nature">
        <title>The Apostasia genome and the evolution of orchids.</title>
        <authorList>
            <person name="Zhang G.Q."/>
            <person name="Liu K.W."/>
            <person name="Li Z."/>
            <person name="Lohaus R."/>
            <person name="Hsiao Y.Y."/>
            <person name="Niu S.C."/>
            <person name="Wang J.Y."/>
            <person name="Lin Y.C."/>
            <person name="Xu Q."/>
            <person name="Chen L.J."/>
            <person name="Yoshida K."/>
            <person name="Fujiwara S."/>
            <person name="Wang Z.W."/>
            <person name="Zhang Y.Q."/>
            <person name="Mitsuda N."/>
            <person name="Wang M."/>
            <person name="Liu G.H."/>
            <person name="Pecoraro L."/>
            <person name="Huang H.X."/>
            <person name="Xiao X.J."/>
            <person name="Lin M."/>
            <person name="Wu X.Y."/>
            <person name="Wu W.L."/>
            <person name="Chen Y.Y."/>
            <person name="Chang S.B."/>
            <person name="Sakamoto S."/>
            <person name="Ohme-Takagi M."/>
            <person name="Yagi M."/>
            <person name="Zeng S.J."/>
            <person name="Shen C.Y."/>
            <person name="Yeh C.M."/>
            <person name="Luo Y.B."/>
            <person name="Tsai W.C."/>
            <person name="Van de Peer Y."/>
            <person name="Liu Z.J."/>
        </authorList>
    </citation>
    <scope>NUCLEOTIDE SEQUENCE [LARGE SCALE GENOMIC DNA]</scope>
    <source>
        <strain evidence="2">cv. Shenzhen</strain>
        <tissue evidence="1">Stem</tissue>
    </source>
</reference>
<protein>
    <submittedName>
        <fullName evidence="1">Uncharacterized protein</fullName>
    </submittedName>
</protein>
<organism evidence="1 2">
    <name type="scientific">Apostasia shenzhenica</name>
    <dbReference type="NCBI Taxonomy" id="1088818"/>
    <lineage>
        <taxon>Eukaryota</taxon>
        <taxon>Viridiplantae</taxon>
        <taxon>Streptophyta</taxon>
        <taxon>Embryophyta</taxon>
        <taxon>Tracheophyta</taxon>
        <taxon>Spermatophyta</taxon>
        <taxon>Magnoliopsida</taxon>
        <taxon>Liliopsida</taxon>
        <taxon>Asparagales</taxon>
        <taxon>Orchidaceae</taxon>
        <taxon>Apostasioideae</taxon>
        <taxon>Apostasia</taxon>
    </lineage>
</organism>
<keyword evidence="2" id="KW-1185">Reference proteome</keyword>
<evidence type="ECO:0000313" key="2">
    <source>
        <dbReference type="Proteomes" id="UP000236161"/>
    </source>
</evidence>
<dbReference type="Proteomes" id="UP000236161">
    <property type="component" value="Unassembled WGS sequence"/>
</dbReference>
<dbReference type="AlphaFoldDB" id="A0A2H9ZQS8"/>